<evidence type="ECO:0000313" key="2">
    <source>
        <dbReference type="Proteomes" id="UP000774326"/>
    </source>
</evidence>
<name>A0A9P8Q5Z8_WICPI</name>
<keyword evidence="2" id="KW-1185">Reference proteome</keyword>
<dbReference type="EMBL" id="JAEUBG010002382">
    <property type="protein sequence ID" value="KAH3684656.1"/>
    <property type="molecule type" value="Genomic_DNA"/>
</dbReference>
<reference evidence="1" key="2">
    <citation type="submission" date="2021-01" db="EMBL/GenBank/DDBJ databases">
        <authorList>
            <person name="Schikora-Tamarit M.A."/>
        </authorList>
    </citation>
    <scope>NUCLEOTIDE SEQUENCE</scope>
    <source>
        <strain evidence="1">CBS2887</strain>
    </source>
</reference>
<sequence length="67" mass="7331">MMWFHTGDITESLQSLLGDLLGPELRDQLVVVNSLGLTVGIDGTFDFPWSDLLLDTGGWSWSGGFTD</sequence>
<comment type="caution">
    <text evidence="1">The sequence shown here is derived from an EMBL/GenBank/DDBJ whole genome shotgun (WGS) entry which is preliminary data.</text>
</comment>
<organism evidence="1 2">
    <name type="scientific">Wickerhamomyces pijperi</name>
    <name type="common">Yeast</name>
    <name type="synonym">Pichia pijperi</name>
    <dbReference type="NCBI Taxonomy" id="599730"/>
    <lineage>
        <taxon>Eukaryota</taxon>
        <taxon>Fungi</taxon>
        <taxon>Dikarya</taxon>
        <taxon>Ascomycota</taxon>
        <taxon>Saccharomycotina</taxon>
        <taxon>Saccharomycetes</taxon>
        <taxon>Phaffomycetales</taxon>
        <taxon>Wickerhamomycetaceae</taxon>
        <taxon>Wickerhamomyces</taxon>
    </lineage>
</organism>
<dbReference type="AlphaFoldDB" id="A0A9P8Q5Z8"/>
<gene>
    <name evidence="1" type="ORF">WICPIJ_004372</name>
</gene>
<dbReference type="Proteomes" id="UP000774326">
    <property type="component" value="Unassembled WGS sequence"/>
</dbReference>
<accession>A0A9P8Q5Z8</accession>
<protein>
    <submittedName>
        <fullName evidence="1">Uncharacterized protein</fullName>
    </submittedName>
</protein>
<reference evidence="1" key="1">
    <citation type="journal article" date="2021" name="Open Biol.">
        <title>Shared evolutionary footprints suggest mitochondrial oxidative damage underlies multiple complex I losses in fungi.</title>
        <authorList>
            <person name="Schikora-Tamarit M.A."/>
            <person name="Marcet-Houben M."/>
            <person name="Nosek J."/>
            <person name="Gabaldon T."/>
        </authorList>
    </citation>
    <scope>NUCLEOTIDE SEQUENCE</scope>
    <source>
        <strain evidence="1">CBS2887</strain>
    </source>
</reference>
<evidence type="ECO:0000313" key="1">
    <source>
        <dbReference type="EMBL" id="KAH3684656.1"/>
    </source>
</evidence>
<proteinExistence type="predicted"/>